<dbReference type="VEuPathDB" id="TriTrypDB:Tb1125.5.4730"/>
<accession>M4SWV6</accession>
<evidence type="ECO:0000313" key="2">
    <source>
        <dbReference type="EMBL" id="AGH60554.1"/>
    </source>
</evidence>
<keyword evidence="1" id="KW-0732">Signal</keyword>
<feature type="signal peptide" evidence="1">
    <location>
        <begin position="1"/>
        <end position="20"/>
    </location>
</feature>
<feature type="chain" id="PRO_5004058494" evidence="1">
    <location>
        <begin position="21"/>
        <end position="341"/>
    </location>
</feature>
<proteinExistence type="predicted"/>
<dbReference type="VEuPathDB" id="TriTrypDB:Tb427_000373000"/>
<dbReference type="AlphaFoldDB" id="M4SWV6"/>
<dbReference type="SUPFAM" id="SSF58087">
    <property type="entry name" value="Variant surface glycoprotein (N-terminal domain)"/>
    <property type="match status" value="1"/>
</dbReference>
<dbReference type="EMBL" id="KC613123">
    <property type="protein sequence ID" value="AGH60554.1"/>
    <property type="molecule type" value="Genomic_DNA"/>
</dbReference>
<evidence type="ECO:0000256" key="1">
    <source>
        <dbReference type="SAM" id="SignalP"/>
    </source>
</evidence>
<organism evidence="2">
    <name type="scientific">Trypanosoma brucei</name>
    <dbReference type="NCBI Taxonomy" id="5691"/>
    <lineage>
        <taxon>Eukaryota</taxon>
        <taxon>Discoba</taxon>
        <taxon>Euglenozoa</taxon>
        <taxon>Kinetoplastea</taxon>
        <taxon>Metakinetoplastina</taxon>
        <taxon>Trypanosomatida</taxon>
        <taxon>Trypanosomatidae</taxon>
        <taxon>Trypanosoma</taxon>
    </lineage>
</organism>
<dbReference type="VEuPathDB" id="TriTrypDB:Tb927.5.4730"/>
<name>M4SWV6_9TRYP</name>
<sequence length="341" mass="36030">MWRLKALAMLIATIPSSAAAAKQEANRPQCGNPCGCMVRIDVLLERLEKAASTGVAKISGNAEAMQQLALGAASTDDKVARLLAPLLAVATHVNAEATAKLSAAPDTIARATALLNKKKAVQEAKKRLYGSYEAAILTRASHFGDATYAPKTHKQAPRTACGEFQDDAYFSLDELNFDHDAGLGDSNLGLNVKQACYKSNPGSPCDASGSTDKLSTAITIAPAATATASGPLAGGNEKITTKATITLANETDDEKTVLKAAQTAEKHLTSVPDLSKLSTYTDSTAFKLLVNRLVMGTAADSPIQGKMAEETANFITKNYGKDDEEFTKNIWEKIKTATTIY</sequence>
<protein>
    <submittedName>
        <fullName evidence="2">Variant surface glycoprotein 1634</fullName>
    </submittedName>
</protein>
<reference evidence="2" key="2">
    <citation type="journal article" date="2014" name="Mol. Biochem. Parasitol.">
        <title>Capturing the variant surface glycoprotein repertoire (the VSGnome) of Trypanosoma brucei Lister 427.</title>
        <authorList>
            <person name="Cross G.A."/>
            <person name="Kim H.S."/>
            <person name="Wickstead B."/>
        </authorList>
    </citation>
    <scope>NUCLEOTIDE SEQUENCE</scope>
    <source>
        <strain evidence="2">Lister 427</strain>
    </source>
</reference>
<reference evidence="2" key="1">
    <citation type="submission" date="2013-02" db="EMBL/GenBank/DDBJ databases">
        <authorList>
            <person name="Cross G.A.M."/>
            <person name="Kim H.-S."/>
            <person name="Wickstead B."/>
        </authorList>
    </citation>
    <scope>NUCLEOTIDE SEQUENCE</scope>
    <source>
        <strain evidence="2">Lister 427</strain>
    </source>
</reference>
<feature type="non-terminal residue" evidence="2">
    <location>
        <position position="341"/>
    </location>
</feature>